<keyword evidence="2" id="KW-1185">Reference proteome</keyword>
<reference evidence="1 2" key="1">
    <citation type="submission" date="2021-10" db="EMBL/GenBank/DDBJ databases">
        <title>Anaerobic single-cell dispensing facilitates the cultivation of human gut bacteria.</title>
        <authorList>
            <person name="Afrizal A."/>
        </authorList>
    </citation>
    <scope>NUCLEOTIDE SEQUENCE [LARGE SCALE GENOMIC DNA]</scope>
    <source>
        <strain evidence="1 2">CLA-AA-H273</strain>
    </source>
</reference>
<sequence>MCLERSERNDKNYENVNKGCFLTAGEYNIPILAPVEYRQCEWVGFNYASSVKDRRGKGIHFFLEDYQFTRLWGNIDYYVPMLSSYDSIMTPDFSLYTDFPIALQIYNHYRKHWIGAYLQQMGCHVVPTICWSDRESFRWCFDGEPTQGVVAVSSVGTQNSKKRREMFLEGYIEMMDRLQPTHVIFYGTVPEECRGDIVRIKAFSERFHEAEISQW</sequence>
<dbReference type="Pfam" id="PF14386">
    <property type="entry name" value="DUF4417"/>
    <property type="match status" value="1"/>
</dbReference>
<gene>
    <name evidence="1" type="ORF">LKD75_11590</name>
</gene>
<accession>A0AAE3A4E2</accession>
<proteinExistence type="predicted"/>
<evidence type="ECO:0000313" key="1">
    <source>
        <dbReference type="EMBL" id="MCC2120216.1"/>
    </source>
</evidence>
<evidence type="ECO:0000313" key="2">
    <source>
        <dbReference type="Proteomes" id="UP001197795"/>
    </source>
</evidence>
<dbReference type="EMBL" id="JAJEPV010000027">
    <property type="protein sequence ID" value="MCC2120216.1"/>
    <property type="molecule type" value="Genomic_DNA"/>
</dbReference>
<comment type="caution">
    <text evidence="1">The sequence shown here is derived from an EMBL/GenBank/DDBJ whole genome shotgun (WGS) entry which is preliminary data.</text>
</comment>
<dbReference type="Proteomes" id="UP001197795">
    <property type="component" value="Unassembled WGS sequence"/>
</dbReference>
<dbReference type="AlphaFoldDB" id="A0AAE3A4E2"/>
<dbReference type="InterPro" id="IPR025530">
    <property type="entry name" value="DUF4417"/>
</dbReference>
<dbReference type="RefSeq" id="WP_227733501.1">
    <property type="nucleotide sequence ID" value="NZ_JAJEPV010000027.1"/>
</dbReference>
<protein>
    <submittedName>
        <fullName evidence="1">DUF4417 domain-containing protein</fullName>
    </submittedName>
</protein>
<name>A0AAE3A4E2_9FIRM</name>
<organism evidence="1 2">
    <name type="scientific">Waltera acetigignens</name>
    <dbReference type="NCBI Taxonomy" id="2981769"/>
    <lineage>
        <taxon>Bacteria</taxon>
        <taxon>Bacillati</taxon>
        <taxon>Bacillota</taxon>
        <taxon>Clostridia</taxon>
        <taxon>Lachnospirales</taxon>
        <taxon>Lachnospiraceae</taxon>
        <taxon>Waltera</taxon>
    </lineage>
</organism>